<comment type="caution">
    <text evidence="14">The sequence shown here is derived from an EMBL/GenBank/DDBJ whole genome shotgun (WGS) entry which is preliminary data.</text>
</comment>
<comment type="pathway">
    <text evidence="2 12">Glycan metabolism; pectin degradation; 2-dehydro-3-deoxy-D-gluconate from pectin: step 1/5.</text>
</comment>
<dbReference type="FunFam" id="2.160.20.10:FF:000008">
    <property type="entry name" value="Pectinesterase"/>
    <property type="match status" value="1"/>
</dbReference>
<feature type="active site" evidence="11">
    <location>
        <position position="218"/>
    </location>
</feature>
<evidence type="ECO:0000256" key="6">
    <source>
        <dbReference type="ARBA" id="ARBA00022525"/>
    </source>
</evidence>
<evidence type="ECO:0000256" key="8">
    <source>
        <dbReference type="ARBA" id="ARBA00022801"/>
    </source>
</evidence>
<organism evidence="14 16">
    <name type="scientific">Zingiber officinale</name>
    <name type="common">Ginger</name>
    <name type="synonym">Amomum zingiber</name>
    <dbReference type="NCBI Taxonomy" id="94328"/>
    <lineage>
        <taxon>Eukaryota</taxon>
        <taxon>Viridiplantae</taxon>
        <taxon>Streptophyta</taxon>
        <taxon>Embryophyta</taxon>
        <taxon>Tracheophyta</taxon>
        <taxon>Spermatophyta</taxon>
        <taxon>Magnoliopsida</taxon>
        <taxon>Liliopsida</taxon>
        <taxon>Zingiberales</taxon>
        <taxon>Zingiberaceae</taxon>
        <taxon>Zingiber</taxon>
    </lineage>
</organism>
<comment type="similarity">
    <text evidence="3">Belongs to the pectinesterase family.</text>
</comment>
<dbReference type="InterPro" id="IPR000070">
    <property type="entry name" value="Pectinesterase_cat"/>
</dbReference>
<sequence length="356" mass="39054">MAMKLSVLNLFAFILLRNIIVSRGALLFSPCSSISWNDLTASDSAWVLDSTRRAAAGIILVSQDGVGDTTTVQAAVDQVPKGNSNRVKILISPGFYREKVLVPFAKPCISFIGKDNAKTVIWYNLQADDEDLDGQPVGTYNSATVAVESDYFCANAITFQNTAPAAKPGEEGKQAVALRLTGERSLIYRCRILAAQDTLFDHWGTHYILESFVQGSIDFIFGSGRSLYEKCHLNSIAESYGAVAASQRNNITDNFGFSFVKSKLTGTGSVYLGRAWGKYATVVYSYCQLENIIIPGGWSDLNDENRRSTAFFGEYNCNGDGANLKGRVPWAKSLTYKQAKPYLGKVFIDGDQWLNL</sequence>
<evidence type="ECO:0000256" key="4">
    <source>
        <dbReference type="ARBA" id="ARBA00013229"/>
    </source>
</evidence>
<dbReference type="GO" id="GO:0042545">
    <property type="term" value="P:cell wall modification"/>
    <property type="evidence" value="ECO:0007669"/>
    <property type="project" value="UniProtKB-UniRule"/>
</dbReference>
<evidence type="ECO:0000313" key="16">
    <source>
        <dbReference type="Proteomes" id="UP000734854"/>
    </source>
</evidence>
<keyword evidence="6" id="KW-0964">Secreted</keyword>
<feature type="signal peptide" evidence="12">
    <location>
        <begin position="1"/>
        <end position="24"/>
    </location>
</feature>
<evidence type="ECO:0000256" key="12">
    <source>
        <dbReference type="RuleBase" id="RU000589"/>
    </source>
</evidence>
<dbReference type="EC" id="3.1.1.11" evidence="4 12"/>
<protein>
    <recommendedName>
        <fullName evidence="4 12">Pectinesterase</fullName>
        <ecNumber evidence="4 12">3.1.1.11</ecNumber>
    </recommendedName>
</protein>
<feature type="domain" description="Pectinesterase catalytic" evidence="13">
    <location>
        <begin position="59"/>
        <end position="351"/>
    </location>
</feature>
<comment type="catalytic activity">
    <reaction evidence="10 12">
        <text>[(1-&gt;4)-alpha-D-galacturonosyl methyl ester](n) + n H2O = [(1-&gt;4)-alpha-D-galacturonosyl](n) + n methanol + n H(+)</text>
        <dbReference type="Rhea" id="RHEA:22380"/>
        <dbReference type="Rhea" id="RHEA-COMP:14570"/>
        <dbReference type="Rhea" id="RHEA-COMP:14573"/>
        <dbReference type="ChEBI" id="CHEBI:15377"/>
        <dbReference type="ChEBI" id="CHEBI:15378"/>
        <dbReference type="ChEBI" id="CHEBI:17790"/>
        <dbReference type="ChEBI" id="CHEBI:140522"/>
        <dbReference type="ChEBI" id="CHEBI:140523"/>
        <dbReference type="EC" id="3.1.1.11"/>
    </reaction>
</comment>
<evidence type="ECO:0000259" key="13">
    <source>
        <dbReference type="Pfam" id="PF01095"/>
    </source>
</evidence>
<dbReference type="UniPathway" id="UPA00545">
    <property type="reaction ID" value="UER00823"/>
</dbReference>
<keyword evidence="9 12" id="KW-0063">Aspartyl esterase</keyword>
<evidence type="ECO:0000256" key="10">
    <source>
        <dbReference type="ARBA" id="ARBA00047928"/>
    </source>
</evidence>
<comment type="subcellular location">
    <subcellularLocation>
        <location evidence="1">Secreted</location>
        <location evidence="1">Cell wall</location>
    </subcellularLocation>
</comment>
<reference evidence="14 16" key="1">
    <citation type="submission" date="2020-08" db="EMBL/GenBank/DDBJ databases">
        <title>Plant Genome Project.</title>
        <authorList>
            <person name="Zhang R.-G."/>
        </authorList>
    </citation>
    <scope>NUCLEOTIDE SEQUENCE [LARGE SCALE GENOMIC DNA]</scope>
    <source>
        <tissue evidence="14">Rhizome</tissue>
    </source>
</reference>
<dbReference type="PANTHER" id="PTHR31321:SF31">
    <property type="entry name" value="PECTINESTERASE QRT1"/>
    <property type="match status" value="1"/>
</dbReference>
<dbReference type="OrthoDB" id="2019149at2759"/>
<keyword evidence="8 12" id="KW-0378">Hydrolase</keyword>
<gene>
    <name evidence="15" type="ORF">ZIOFF_067263</name>
    <name evidence="14" type="ORF">ZIOFF_069037</name>
</gene>
<feature type="chain" id="PRO_5035485291" description="Pectinesterase" evidence="12">
    <location>
        <begin position="25"/>
        <end position="356"/>
    </location>
</feature>
<accession>A0A8J5ERE2</accession>
<dbReference type="Proteomes" id="UP000734854">
    <property type="component" value="Unassembled WGS sequence"/>
</dbReference>
<evidence type="ECO:0000256" key="3">
    <source>
        <dbReference type="ARBA" id="ARBA00008891"/>
    </source>
</evidence>
<name>A0A8J5ERE2_ZINOF</name>
<proteinExistence type="inferred from homology"/>
<dbReference type="EMBL" id="JACMSC010000019">
    <property type="protein sequence ID" value="KAG6473348.1"/>
    <property type="molecule type" value="Genomic_DNA"/>
</dbReference>
<evidence type="ECO:0000256" key="1">
    <source>
        <dbReference type="ARBA" id="ARBA00004191"/>
    </source>
</evidence>
<keyword evidence="5" id="KW-0134">Cell wall</keyword>
<evidence type="ECO:0000256" key="9">
    <source>
        <dbReference type="ARBA" id="ARBA00023085"/>
    </source>
</evidence>
<dbReference type="GO" id="GO:0045490">
    <property type="term" value="P:pectin catabolic process"/>
    <property type="evidence" value="ECO:0007669"/>
    <property type="project" value="UniProtKB-UniRule"/>
</dbReference>
<evidence type="ECO:0000313" key="14">
    <source>
        <dbReference type="EMBL" id="KAG6471593.1"/>
    </source>
</evidence>
<dbReference type="GO" id="GO:0030599">
    <property type="term" value="F:pectinesterase activity"/>
    <property type="evidence" value="ECO:0007669"/>
    <property type="project" value="UniProtKB-UniRule"/>
</dbReference>
<dbReference type="EMBL" id="JACMSC010000020">
    <property type="protein sequence ID" value="KAG6471593.1"/>
    <property type="molecule type" value="Genomic_DNA"/>
</dbReference>
<keyword evidence="7 12" id="KW-0732">Signal</keyword>
<evidence type="ECO:0000256" key="11">
    <source>
        <dbReference type="PROSITE-ProRule" id="PRU10040"/>
    </source>
</evidence>
<evidence type="ECO:0000256" key="5">
    <source>
        <dbReference type="ARBA" id="ARBA00022512"/>
    </source>
</evidence>
<evidence type="ECO:0000313" key="15">
    <source>
        <dbReference type="EMBL" id="KAG6473348.1"/>
    </source>
</evidence>
<evidence type="ECO:0000256" key="2">
    <source>
        <dbReference type="ARBA" id="ARBA00005184"/>
    </source>
</evidence>
<evidence type="ECO:0000256" key="7">
    <source>
        <dbReference type="ARBA" id="ARBA00022729"/>
    </source>
</evidence>
<dbReference type="InterPro" id="IPR033131">
    <property type="entry name" value="Pectinesterase_Asp_AS"/>
</dbReference>
<keyword evidence="16" id="KW-1185">Reference proteome</keyword>
<dbReference type="Pfam" id="PF01095">
    <property type="entry name" value="Pectinesterase"/>
    <property type="match status" value="1"/>
</dbReference>
<dbReference type="PROSITE" id="PS00503">
    <property type="entry name" value="PECTINESTERASE_2"/>
    <property type="match status" value="1"/>
</dbReference>
<dbReference type="PANTHER" id="PTHR31321">
    <property type="entry name" value="ACYL-COA THIOESTER HYDROLASE YBHC-RELATED"/>
    <property type="match status" value="1"/>
</dbReference>
<dbReference type="AlphaFoldDB" id="A0A8J5ERE2"/>